<evidence type="ECO:0000313" key="1">
    <source>
        <dbReference type="EMBL" id="MDN7934620.1"/>
    </source>
</evidence>
<name>A0ABT8PHM6_9BURK</name>
<dbReference type="EMBL" id="JAUJSQ010000011">
    <property type="protein sequence ID" value="MDN7934620.1"/>
    <property type="molecule type" value="Genomic_DNA"/>
</dbReference>
<proteinExistence type="predicted"/>
<keyword evidence="2" id="KW-1185">Reference proteome</keyword>
<dbReference type="RefSeq" id="WP_301756719.1">
    <property type="nucleotide sequence ID" value="NZ_JAUJSQ010000011.1"/>
</dbReference>
<protein>
    <submittedName>
        <fullName evidence="1">DUF2471 family protein</fullName>
    </submittedName>
</protein>
<dbReference type="Pfam" id="PF10616">
    <property type="entry name" value="DUF2471"/>
    <property type="match status" value="1"/>
</dbReference>
<reference evidence="1" key="1">
    <citation type="submission" date="2023-07" db="EMBL/GenBank/DDBJ databases">
        <title>A collection of bacterial strains from the Burkholderia cepacia Research Laboratory and Repository.</title>
        <authorList>
            <person name="Lipuma J."/>
            <person name="Spilker T."/>
            <person name="Caverly L."/>
        </authorList>
    </citation>
    <scope>NUCLEOTIDE SEQUENCE</scope>
    <source>
        <strain evidence="1">AU42020</strain>
    </source>
</reference>
<dbReference type="Proteomes" id="UP001171606">
    <property type="component" value="Unassembled WGS sequence"/>
</dbReference>
<gene>
    <name evidence="1" type="ORF">QZM52_25350</name>
</gene>
<evidence type="ECO:0000313" key="2">
    <source>
        <dbReference type="Proteomes" id="UP001171606"/>
    </source>
</evidence>
<accession>A0ABT8PHM6</accession>
<sequence length="130" mass="13982">MALSAPPATFDPAIDPVLFEHAVARATGDLRRIVKSLTERYLNSGLTLGSTWPVLLEIEEQAFSDLAFQSRNEAMVVAALPRIGPATLPGVDLNGFIDWRLSAGPLPIVYECIREHLSTPSPAAQQGSAE</sequence>
<organism evidence="1 2">
    <name type="scientific">Burkholderia metallica</name>
    <dbReference type="NCBI Taxonomy" id="488729"/>
    <lineage>
        <taxon>Bacteria</taxon>
        <taxon>Pseudomonadati</taxon>
        <taxon>Pseudomonadota</taxon>
        <taxon>Betaproteobacteria</taxon>
        <taxon>Burkholderiales</taxon>
        <taxon>Burkholderiaceae</taxon>
        <taxon>Burkholderia</taxon>
        <taxon>Burkholderia cepacia complex</taxon>
    </lineage>
</organism>
<comment type="caution">
    <text evidence="1">The sequence shown here is derived from an EMBL/GenBank/DDBJ whole genome shotgun (WGS) entry which is preliminary data.</text>
</comment>
<dbReference type="InterPro" id="IPR018894">
    <property type="entry name" value="DUF2471"/>
</dbReference>